<dbReference type="SUPFAM" id="SSF52540">
    <property type="entry name" value="P-loop containing nucleoside triphosphate hydrolases"/>
    <property type="match status" value="1"/>
</dbReference>
<dbReference type="InterPro" id="IPR022754">
    <property type="entry name" value="DNA_pol_III_gamma-3"/>
</dbReference>
<feature type="compositionally biased region" description="Basic and acidic residues" evidence="7">
    <location>
        <begin position="385"/>
        <end position="405"/>
    </location>
</feature>
<dbReference type="NCBIfam" id="NF005844">
    <property type="entry name" value="PRK07764.1-3"/>
    <property type="match status" value="1"/>
</dbReference>
<feature type="domain" description="AAA+ ATPase" evidence="8">
    <location>
        <begin position="34"/>
        <end position="196"/>
    </location>
</feature>
<evidence type="ECO:0000256" key="6">
    <source>
        <dbReference type="ARBA" id="ARBA00049244"/>
    </source>
</evidence>
<dbReference type="RefSeq" id="WP_277104806.1">
    <property type="nucleotide sequence ID" value="NZ_BAAAJS010000009.1"/>
</dbReference>
<keyword evidence="2 9" id="KW-0808">Transferase</keyword>
<evidence type="ECO:0000256" key="4">
    <source>
        <dbReference type="ARBA" id="ARBA00022705"/>
    </source>
</evidence>
<comment type="caution">
    <text evidence="9">The sequence shown here is derived from an EMBL/GenBank/DDBJ whole genome shotgun (WGS) entry which is preliminary data.</text>
</comment>
<dbReference type="SMART" id="SM00382">
    <property type="entry name" value="AAA"/>
    <property type="match status" value="1"/>
</dbReference>
<dbReference type="Proteomes" id="UP001183619">
    <property type="component" value="Unassembled WGS sequence"/>
</dbReference>
<feature type="compositionally biased region" description="Low complexity" evidence="7">
    <location>
        <begin position="888"/>
        <end position="905"/>
    </location>
</feature>
<feature type="compositionally biased region" description="Polar residues" evidence="7">
    <location>
        <begin position="926"/>
        <end position="938"/>
    </location>
</feature>
<dbReference type="InterPro" id="IPR008921">
    <property type="entry name" value="DNA_pol3_clamp-load_cplx_C"/>
</dbReference>
<dbReference type="NCBIfam" id="TIGR02397">
    <property type="entry name" value="dnaX_nterm"/>
    <property type="match status" value="1"/>
</dbReference>
<dbReference type="NCBIfam" id="NF005846">
    <property type="entry name" value="PRK07764.1-6"/>
    <property type="match status" value="1"/>
</dbReference>
<evidence type="ECO:0000256" key="7">
    <source>
        <dbReference type="SAM" id="MobiDB-lite"/>
    </source>
</evidence>
<name>A0ABU2B8Z5_9CORY</name>
<feature type="compositionally biased region" description="Low complexity" evidence="7">
    <location>
        <begin position="465"/>
        <end position="474"/>
    </location>
</feature>
<dbReference type="InterPro" id="IPR003593">
    <property type="entry name" value="AAA+_ATPase"/>
</dbReference>
<feature type="compositionally biased region" description="Basic and acidic residues" evidence="7">
    <location>
        <begin position="777"/>
        <end position="786"/>
    </location>
</feature>
<dbReference type="EC" id="2.7.7.7" evidence="1"/>
<dbReference type="InterPro" id="IPR012763">
    <property type="entry name" value="DNA_pol_III_sug/sutau_N"/>
</dbReference>
<keyword evidence="5" id="KW-0239">DNA-directed DNA polymerase</keyword>
<reference evidence="9 10" key="1">
    <citation type="submission" date="2023-07" db="EMBL/GenBank/DDBJ databases">
        <title>Sequencing the genomes of 1000 actinobacteria strains.</title>
        <authorList>
            <person name="Klenk H.-P."/>
        </authorList>
    </citation>
    <scope>NUCLEOTIDE SEQUENCE [LARGE SCALE GENOMIC DNA]</scope>
    <source>
        <strain evidence="9 10">DSM 44508</strain>
    </source>
</reference>
<dbReference type="Gene3D" id="1.10.8.60">
    <property type="match status" value="1"/>
</dbReference>
<dbReference type="EMBL" id="JAVDYF010000001">
    <property type="protein sequence ID" value="MDR7354464.1"/>
    <property type="molecule type" value="Genomic_DNA"/>
</dbReference>
<feature type="compositionally biased region" description="Pro residues" evidence="7">
    <location>
        <begin position="413"/>
        <end position="436"/>
    </location>
</feature>
<evidence type="ECO:0000313" key="10">
    <source>
        <dbReference type="Proteomes" id="UP001183619"/>
    </source>
</evidence>
<dbReference type="InterPro" id="IPR027417">
    <property type="entry name" value="P-loop_NTPase"/>
</dbReference>
<keyword evidence="3 9" id="KW-0548">Nucleotidyltransferase</keyword>
<proteinExistence type="predicted"/>
<evidence type="ECO:0000256" key="3">
    <source>
        <dbReference type="ARBA" id="ARBA00022695"/>
    </source>
</evidence>
<dbReference type="GO" id="GO:0003887">
    <property type="term" value="F:DNA-directed DNA polymerase activity"/>
    <property type="evidence" value="ECO:0007669"/>
    <property type="project" value="UniProtKB-EC"/>
</dbReference>
<dbReference type="SUPFAM" id="SSF48019">
    <property type="entry name" value="post-AAA+ oligomerization domain-like"/>
    <property type="match status" value="1"/>
</dbReference>
<evidence type="ECO:0000313" key="9">
    <source>
        <dbReference type="EMBL" id="MDR7354464.1"/>
    </source>
</evidence>
<dbReference type="Pfam" id="PF13177">
    <property type="entry name" value="DNA_pol3_delta2"/>
    <property type="match status" value="1"/>
</dbReference>
<keyword evidence="10" id="KW-1185">Reference proteome</keyword>
<dbReference type="PANTHER" id="PTHR11669:SF0">
    <property type="entry name" value="PROTEIN STICHEL-LIKE 2"/>
    <property type="match status" value="1"/>
</dbReference>
<feature type="compositionally biased region" description="Low complexity" evidence="7">
    <location>
        <begin position="692"/>
        <end position="701"/>
    </location>
</feature>
<feature type="compositionally biased region" description="Polar residues" evidence="7">
    <location>
        <begin position="484"/>
        <end position="493"/>
    </location>
</feature>
<comment type="catalytic activity">
    <reaction evidence="6">
        <text>DNA(n) + a 2'-deoxyribonucleoside 5'-triphosphate = DNA(n+1) + diphosphate</text>
        <dbReference type="Rhea" id="RHEA:22508"/>
        <dbReference type="Rhea" id="RHEA-COMP:17339"/>
        <dbReference type="Rhea" id="RHEA-COMP:17340"/>
        <dbReference type="ChEBI" id="CHEBI:33019"/>
        <dbReference type="ChEBI" id="CHEBI:61560"/>
        <dbReference type="ChEBI" id="CHEBI:173112"/>
        <dbReference type="EC" id="2.7.7.7"/>
    </reaction>
</comment>
<feature type="compositionally biased region" description="Polar residues" evidence="7">
    <location>
        <begin position="632"/>
        <end position="656"/>
    </location>
</feature>
<feature type="compositionally biased region" description="Low complexity" evidence="7">
    <location>
        <begin position="512"/>
        <end position="524"/>
    </location>
</feature>
<feature type="region of interest" description="Disordered" evidence="7">
    <location>
        <begin position="376"/>
        <end position="524"/>
    </location>
</feature>
<keyword evidence="4" id="KW-0235">DNA replication</keyword>
<gene>
    <name evidence="9" type="ORF">J2S37_001002</name>
</gene>
<feature type="compositionally biased region" description="Polar residues" evidence="7">
    <location>
        <begin position="787"/>
        <end position="804"/>
    </location>
</feature>
<dbReference type="Gene3D" id="3.40.50.300">
    <property type="entry name" value="P-loop containing nucleotide triphosphate hydrolases"/>
    <property type="match status" value="1"/>
</dbReference>
<feature type="compositionally biased region" description="Low complexity" evidence="7">
    <location>
        <begin position="437"/>
        <end position="457"/>
    </location>
</feature>
<dbReference type="CDD" id="cd00009">
    <property type="entry name" value="AAA"/>
    <property type="match status" value="1"/>
</dbReference>
<feature type="compositionally biased region" description="Pro residues" evidence="7">
    <location>
        <begin position="747"/>
        <end position="767"/>
    </location>
</feature>
<evidence type="ECO:0000259" key="8">
    <source>
        <dbReference type="SMART" id="SM00382"/>
    </source>
</evidence>
<dbReference type="InterPro" id="IPR050238">
    <property type="entry name" value="DNA_Rep/Repair_Clamp_Loader"/>
</dbReference>
<feature type="compositionally biased region" description="Low complexity" evidence="7">
    <location>
        <begin position="657"/>
        <end position="673"/>
    </location>
</feature>
<dbReference type="Gene3D" id="1.20.272.10">
    <property type="match status" value="1"/>
</dbReference>
<evidence type="ECO:0000256" key="1">
    <source>
        <dbReference type="ARBA" id="ARBA00012417"/>
    </source>
</evidence>
<feature type="region of interest" description="Disordered" evidence="7">
    <location>
        <begin position="626"/>
        <end position="969"/>
    </location>
</feature>
<dbReference type="PANTHER" id="PTHR11669">
    <property type="entry name" value="REPLICATION FACTOR C / DNA POLYMERASE III GAMMA-TAU SUBUNIT"/>
    <property type="match status" value="1"/>
</dbReference>
<evidence type="ECO:0000256" key="5">
    <source>
        <dbReference type="ARBA" id="ARBA00022932"/>
    </source>
</evidence>
<accession>A0ABU2B8Z5</accession>
<feature type="compositionally biased region" description="Pro residues" evidence="7">
    <location>
        <begin position="494"/>
        <end position="504"/>
    </location>
</feature>
<protein>
    <recommendedName>
        <fullName evidence="1">DNA-directed DNA polymerase</fullName>
        <ecNumber evidence="1">2.7.7.7</ecNumber>
    </recommendedName>
</protein>
<feature type="compositionally biased region" description="Polar residues" evidence="7">
    <location>
        <begin position="865"/>
        <end position="885"/>
    </location>
</feature>
<evidence type="ECO:0000256" key="2">
    <source>
        <dbReference type="ARBA" id="ARBA00022679"/>
    </source>
</evidence>
<dbReference type="Pfam" id="PF12169">
    <property type="entry name" value="DNA_pol3_gamma3"/>
    <property type="match status" value="1"/>
</dbReference>
<sequence>MALYRKYRPGSFGELVGQEQVTVPLSKALDNERINHAYLFSGPRGCGKTSSARIMARSLNCAQGPTSTPCGVCHSCISLAPNGPGNLDVTELDAASNNSVEDMRELRDRAMYAPADSRYRIFIIDEAHMVTRQGSNALLKIVEEPPAHLIFIFATTEPEKVIGTIRSRTHHYPFRLLTPLAMRSLLERTVAGENMHVEDAVYPLVIRAGGGSPRDTLSVLDQLFAGTGPEGLTYEHARMVLGATDDALIDAAVTALAGGDHAGLFSTVDHVIEAGLSPRRFAEDLLDRLRDLIIMQSVPHALENGLVDAPTDRGDILLSQAQGFNSRNLPHIAAILNDGLSSIKGATSPRLLLEILCAKMLLDNAPSTIVAPQAVAQPQATAIPKYERKSVREAREAKLAEEHARAHTTPSATPTPPTSPTAPVAPPAPAPAPQPAATPAQATPMAPAIPATPAQPQTTPPVAPQPAAQSVATPQPAPPVQHTVEPTPSQQVPAPTPAVSPQPESPQSHAQTPAASTAAPSPAADPDFALYERIRTQWAKVRTASSRTSSVLGILLTEAYPMGVRDGVVVLGHNTGALAGRINDPAHARTLSTVLKQELGIDATIRCEVATDPKDLGFSHPTHVDPAPWNPHATTLQPEPTAETHTSLVDQQLEKNTPTPADQPTDTWTQPTPLGDQVMAPQRITPPPPATTPAVTDTTPTEDARVENPAQPHAHAPAESPKPAAINADPWGEPAPLGGEATYAEPTPQPAQTPAPVPEPEPAPEPATAPRANQPTWRERAARQKAENSNGINPAHNSESTFSTGVPLPPEPSYYDDVPPPEDPYGYPPDEGMPEPQHNPAPTAPTDAYGHAPAENADADLVATAPTQPQRMPTANAEMASTSSPAMAESGVSAEPAGSGEASSPTTSTDARRGASSAPHDGRTSEYAQQPAPQSESVPAQPAHPAEPDDEETEMMKQAASEEGTKDRRSAIAFAMDLLGQELGAKPL</sequence>
<organism evidence="9 10">
    <name type="scientific">Corynebacterium felinum</name>
    <dbReference type="NCBI Taxonomy" id="131318"/>
    <lineage>
        <taxon>Bacteria</taxon>
        <taxon>Bacillati</taxon>
        <taxon>Actinomycetota</taxon>
        <taxon>Actinomycetes</taxon>
        <taxon>Mycobacteriales</taxon>
        <taxon>Corynebacteriaceae</taxon>
        <taxon>Corynebacterium</taxon>
    </lineage>
</organism>